<organism evidence="1 2">
    <name type="scientific">Candidatus Sungbacteria bacterium RIFCSPHIGHO2_01_FULL_50_25</name>
    <dbReference type="NCBI Taxonomy" id="1802265"/>
    <lineage>
        <taxon>Bacteria</taxon>
        <taxon>Candidatus Sungiibacteriota</taxon>
    </lineage>
</organism>
<evidence type="ECO:0000313" key="2">
    <source>
        <dbReference type="Proteomes" id="UP000178574"/>
    </source>
</evidence>
<proteinExistence type="predicted"/>
<gene>
    <name evidence="1" type="ORF">A2847_02370</name>
</gene>
<protein>
    <submittedName>
        <fullName evidence="1">Uncharacterized protein</fullName>
    </submittedName>
</protein>
<dbReference type="EMBL" id="MHQD01000018">
    <property type="protein sequence ID" value="OGZ96185.1"/>
    <property type="molecule type" value="Genomic_DNA"/>
</dbReference>
<sequence>MGVVFLHSRRDELAAVKKCAFRENPELAKEIIFTQSIFQALLSAFKDAHRGTATFALIGTVKRYDGIDEYCIARHIKEFRDRCGIESGAIVGRCAPERPRPNRWLDFFISSAHIAHKTAIGCTPIAAVLIAAAIGTPLSDITHHIPLVRIT</sequence>
<dbReference type="AlphaFoldDB" id="A0A1G2K9X1"/>
<accession>A0A1G2K9X1</accession>
<reference evidence="1 2" key="1">
    <citation type="journal article" date="2016" name="Nat. Commun.">
        <title>Thousands of microbial genomes shed light on interconnected biogeochemical processes in an aquifer system.</title>
        <authorList>
            <person name="Anantharaman K."/>
            <person name="Brown C.T."/>
            <person name="Hug L.A."/>
            <person name="Sharon I."/>
            <person name="Castelle C.J."/>
            <person name="Probst A.J."/>
            <person name="Thomas B.C."/>
            <person name="Singh A."/>
            <person name="Wilkins M.J."/>
            <person name="Karaoz U."/>
            <person name="Brodie E.L."/>
            <person name="Williams K.H."/>
            <person name="Hubbard S.S."/>
            <person name="Banfield J.F."/>
        </authorList>
    </citation>
    <scope>NUCLEOTIDE SEQUENCE [LARGE SCALE GENOMIC DNA]</scope>
</reference>
<evidence type="ECO:0000313" key="1">
    <source>
        <dbReference type="EMBL" id="OGZ96185.1"/>
    </source>
</evidence>
<comment type="caution">
    <text evidence="1">The sequence shown here is derived from an EMBL/GenBank/DDBJ whole genome shotgun (WGS) entry which is preliminary data.</text>
</comment>
<name>A0A1G2K9X1_9BACT</name>
<dbReference type="Proteomes" id="UP000178574">
    <property type="component" value="Unassembled WGS sequence"/>
</dbReference>